<comment type="caution">
    <text evidence="8">The sequence shown here is derived from an EMBL/GenBank/DDBJ whole genome shotgun (WGS) entry which is preliminary data.</text>
</comment>
<evidence type="ECO:0000256" key="6">
    <source>
        <dbReference type="PROSITE-ProRule" id="PRU00076"/>
    </source>
</evidence>
<evidence type="ECO:0000313" key="9">
    <source>
        <dbReference type="Proteomes" id="UP001159428"/>
    </source>
</evidence>
<dbReference type="SMART" id="SM00181">
    <property type="entry name" value="EGF"/>
    <property type="match status" value="2"/>
</dbReference>
<protein>
    <recommendedName>
        <fullName evidence="7">EGF-like domain-containing protein</fullName>
    </recommendedName>
</protein>
<dbReference type="Pfam" id="PF23283">
    <property type="entry name" value="D8C_UMOD"/>
    <property type="match status" value="1"/>
</dbReference>
<dbReference type="Proteomes" id="UP001159428">
    <property type="component" value="Unassembled WGS sequence"/>
</dbReference>
<dbReference type="AlphaFoldDB" id="A0AAU9X9J6"/>
<dbReference type="PANTHER" id="PTHR24042:SF5">
    <property type="entry name" value="EGF-LIKE CALCIUM-BINDING DOMAIN-CONTAINING PROTEIN"/>
    <property type="match status" value="1"/>
</dbReference>
<evidence type="ECO:0000256" key="4">
    <source>
        <dbReference type="ARBA" id="ARBA00023157"/>
    </source>
</evidence>
<organism evidence="8 9">
    <name type="scientific">Pocillopora meandrina</name>
    <dbReference type="NCBI Taxonomy" id="46732"/>
    <lineage>
        <taxon>Eukaryota</taxon>
        <taxon>Metazoa</taxon>
        <taxon>Cnidaria</taxon>
        <taxon>Anthozoa</taxon>
        <taxon>Hexacorallia</taxon>
        <taxon>Scleractinia</taxon>
        <taxon>Astrocoeniina</taxon>
        <taxon>Pocilloporidae</taxon>
        <taxon>Pocillopora</taxon>
    </lineage>
</organism>
<dbReference type="EMBL" id="CALNXJ010000034">
    <property type="protein sequence ID" value="CAH3140626.1"/>
    <property type="molecule type" value="Genomic_DNA"/>
</dbReference>
<dbReference type="Pfam" id="PF12947">
    <property type="entry name" value="EGF_3"/>
    <property type="match status" value="2"/>
</dbReference>
<gene>
    <name evidence="8" type="ORF">PMEA_00019326</name>
</gene>
<dbReference type="SUPFAM" id="SSF57196">
    <property type="entry name" value="EGF/Laminin"/>
    <property type="match status" value="2"/>
</dbReference>
<keyword evidence="4" id="KW-1015">Disulfide bond</keyword>
<dbReference type="PROSITE" id="PS00010">
    <property type="entry name" value="ASX_HYDROXYL"/>
    <property type="match status" value="2"/>
</dbReference>
<reference evidence="8 9" key="1">
    <citation type="submission" date="2022-05" db="EMBL/GenBank/DDBJ databases">
        <authorList>
            <consortium name="Genoscope - CEA"/>
            <person name="William W."/>
        </authorList>
    </citation>
    <scope>NUCLEOTIDE SEQUENCE [LARGE SCALE GENOMIC DNA]</scope>
</reference>
<feature type="domain" description="EGF-like" evidence="7">
    <location>
        <begin position="198"/>
        <end position="238"/>
    </location>
</feature>
<dbReference type="InterPro" id="IPR000152">
    <property type="entry name" value="EGF-type_Asp/Asn_hydroxyl_site"/>
</dbReference>
<keyword evidence="9" id="KW-1185">Reference proteome</keyword>
<evidence type="ECO:0000256" key="3">
    <source>
        <dbReference type="ARBA" id="ARBA00022737"/>
    </source>
</evidence>
<dbReference type="InterPro" id="IPR001881">
    <property type="entry name" value="EGF-like_Ca-bd_dom"/>
</dbReference>
<dbReference type="PROSITE" id="PS01186">
    <property type="entry name" value="EGF_2"/>
    <property type="match status" value="3"/>
</dbReference>
<evidence type="ECO:0000313" key="8">
    <source>
        <dbReference type="EMBL" id="CAH3140626.1"/>
    </source>
</evidence>
<keyword evidence="5" id="KW-0325">Glycoprotein</keyword>
<feature type="domain" description="EGF-like" evidence="7">
    <location>
        <begin position="239"/>
        <end position="279"/>
    </location>
</feature>
<proteinExistence type="predicted"/>
<keyword evidence="2" id="KW-0732">Signal</keyword>
<sequence length="300" mass="32596">MTLANVETIIEMSIISASQKAGYVRFKEPRLRGWCPLNVIPRSGAVPGECKSYNVLNEPGRYWSSTGHPLSCDKNLTSGGWYRFQGPAGKMMATHCIPRQSCNSRMVGWIGGGDHPTIAYQKVTRTVYMHHKSSCHYLSYPGTDIRNCSGFYVYKLKSTTTCFQRYCGVNDENDACSTNPGSTACICPSGYSGTPCRDNDECTTGSHNCHSQATCTNTPGAFTCSCKVGFTGNGVSCSDIDECTDGAHDCHQDADCENTEGEFTCSCKQGFTGDGRLCTGKTFIPSVLHPAIGRLFIFVD</sequence>
<dbReference type="PROSITE" id="PS50026">
    <property type="entry name" value="EGF_3"/>
    <property type="match status" value="2"/>
</dbReference>
<evidence type="ECO:0000256" key="1">
    <source>
        <dbReference type="ARBA" id="ARBA00022536"/>
    </source>
</evidence>
<dbReference type="CDD" id="cd00054">
    <property type="entry name" value="EGF_CA"/>
    <property type="match status" value="2"/>
</dbReference>
<dbReference type="InterPro" id="IPR000742">
    <property type="entry name" value="EGF"/>
</dbReference>
<evidence type="ECO:0000256" key="2">
    <source>
        <dbReference type="ARBA" id="ARBA00022729"/>
    </source>
</evidence>
<keyword evidence="1 6" id="KW-0245">EGF-like domain</keyword>
<dbReference type="PROSITE" id="PS01187">
    <property type="entry name" value="EGF_CA"/>
    <property type="match status" value="1"/>
</dbReference>
<name>A0AAU9X9J6_9CNID</name>
<keyword evidence="3" id="KW-0677">Repeat</keyword>
<dbReference type="GO" id="GO:0008201">
    <property type="term" value="F:heparin binding"/>
    <property type="evidence" value="ECO:0007669"/>
    <property type="project" value="TreeGrafter"/>
</dbReference>
<dbReference type="PROSITE" id="PS00022">
    <property type="entry name" value="EGF_1"/>
    <property type="match status" value="1"/>
</dbReference>
<dbReference type="GO" id="GO:0005615">
    <property type="term" value="C:extracellular space"/>
    <property type="evidence" value="ECO:0007669"/>
    <property type="project" value="TreeGrafter"/>
</dbReference>
<comment type="caution">
    <text evidence="6">Lacks conserved residue(s) required for the propagation of feature annotation.</text>
</comment>
<dbReference type="Gene3D" id="2.10.25.10">
    <property type="entry name" value="Laminin"/>
    <property type="match status" value="2"/>
</dbReference>
<dbReference type="InterPro" id="IPR018097">
    <property type="entry name" value="EGF_Ca-bd_CS"/>
</dbReference>
<dbReference type="PANTHER" id="PTHR24042">
    <property type="entry name" value="NEL HOMOLOG"/>
    <property type="match status" value="1"/>
</dbReference>
<dbReference type="InterPro" id="IPR051586">
    <property type="entry name" value="PKC-binding_NELL"/>
</dbReference>
<dbReference type="FunFam" id="2.10.25.10:FF:000038">
    <property type="entry name" value="Fibrillin 2"/>
    <property type="match status" value="2"/>
</dbReference>
<accession>A0AAU9X9J6</accession>
<evidence type="ECO:0000259" key="7">
    <source>
        <dbReference type="PROSITE" id="PS50026"/>
    </source>
</evidence>
<dbReference type="InterPro" id="IPR024731">
    <property type="entry name" value="NELL2-like_EGF"/>
</dbReference>
<dbReference type="SMART" id="SM00179">
    <property type="entry name" value="EGF_CA"/>
    <property type="match status" value="2"/>
</dbReference>
<evidence type="ECO:0000256" key="5">
    <source>
        <dbReference type="ARBA" id="ARBA00023180"/>
    </source>
</evidence>
<dbReference type="GO" id="GO:0005509">
    <property type="term" value="F:calcium ion binding"/>
    <property type="evidence" value="ECO:0007669"/>
    <property type="project" value="InterPro"/>
</dbReference>
<dbReference type="InterPro" id="IPR057774">
    <property type="entry name" value="D8C_UMOD/GP2/OIT3-like"/>
</dbReference>